<dbReference type="Gene3D" id="3.40.640.10">
    <property type="entry name" value="Type I PLP-dependent aspartate aminotransferase-like (Major domain)"/>
    <property type="match status" value="1"/>
</dbReference>
<organism evidence="1">
    <name type="scientific">marine metagenome</name>
    <dbReference type="NCBI Taxonomy" id="408172"/>
    <lineage>
        <taxon>unclassified sequences</taxon>
        <taxon>metagenomes</taxon>
        <taxon>ecological metagenomes</taxon>
    </lineage>
</organism>
<reference evidence="1" key="1">
    <citation type="submission" date="2018-05" db="EMBL/GenBank/DDBJ databases">
        <authorList>
            <person name="Lanie J.A."/>
            <person name="Ng W.-L."/>
            <person name="Kazmierczak K.M."/>
            <person name="Andrzejewski T.M."/>
            <person name="Davidsen T.M."/>
            <person name="Wayne K.J."/>
            <person name="Tettelin H."/>
            <person name="Glass J.I."/>
            <person name="Rusch D."/>
            <person name="Podicherti R."/>
            <person name="Tsui H.-C.T."/>
            <person name="Winkler M.E."/>
        </authorList>
    </citation>
    <scope>NUCLEOTIDE SEQUENCE</scope>
</reference>
<dbReference type="InterPro" id="IPR015422">
    <property type="entry name" value="PyrdxlP-dep_Trfase_small"/>
</dbReference>
<feature type="non-terminal residue" evidence="1">
    <location>
        <position position="81"/>
    </location>
</feature>
<gene>
    <name evidence="1" type="ORF">METZ01_LOCUS352713</name>
</gene>
<protein>
    <submittedName>
        <fullName evidence="1">Uncharacterized protein</fullName>
    </submittedName>
</protein>
<dbReference type="Gene3D" id="3.90.1150.10">
    <property type="entry name" value="Aspartate Aminotransferase, domain 1"/>
    <property type="match status" value="1"/>
</dbReference>
<dbReference type="InterPro" id="IPR015421">
    <property type="entry name" value="PyrdxlP-dep_Trfase_major"/>
</dbReference>
<dbReference type="EMBL" id="UINC01123405">
    <property type="protein sequence ID" value="SVC99859.1"/>
    <property type="molecule type" value="Genomic_DNA"/>
</dbReference>
<sequence>MNTEQLRHLLPITRNINYMNTGWAGPSSTPVIKQVSETMELEALNGPASRKGLEFIRGILELGRQSVSDLLNCDSGEIWVT</sequence>
<accession>A0A382RQ95</accession>
<dbReference type="AlphaFoldDB" id="A0A382RQ95"/>
<proteinExistence type="predicted"/>
<name>A0A382RQ95_9ZZZZ</name>
<evidence type="ECO:0000313" key="1">
    <source>
        <dbReference type="EMBL" id="SVC99859.1"/>
    </source>
</evidence>